<feature type="chain" id="PRO_5037134023" evidence="1">
    <location>
        <begin position="18"/>
        <end position="119"/>
    </location>
</feature>
<organism evidence="3 4">
    <name type="scientific">Panagrolaimus superbus</name>
    <dbReference type="NCBI Taxonomy" id="310955"/>
    <lineage>
        <taxon>Eukaryota</taxon>
        <taxon>Metazoa</taxon>
        <taxon>Ecdysozoa</taxon>
        <taxon>Nematoda</taxon>
        <taxon>Chromadorea</taxon>
        <taxon>Rhabditida</taxon>
        <taxon>Tylenchina</taxon>
        <taxon>Panagrolaimomorpha</taxon>
        <taxon>Panagrolaimoidea</taxon>
        <taxon>Panagrolaimidae</taxon>
        <taxon>Panagrolaimus</taxon>
    </lineage>
</organism>
<dbReference type="WBParaSite" id="PSU_v2.g6233.t1">
    <property type="protein sequence ID" value="PSU_v2.g6233.t1"/>
    <property type="gene ID" value="PSU_v2.g6233"/>
</dbReference>
<protein>
    <submittedName>
        <fullName evidence="4">EB domain-containing protein</fullName>
    </submittedName>
</protein>
<proteinExistence type="predicted"/>
<evidence type="ECO:0000313" key="3">
    <source>
        <dbReference type="Proteomes" id="UP000887577"/>
    </source>
</evidence>
<reference evidence="4" key="1">
    <citation type="submission" date="2022-11" db="UniProtKB">
        <authorList>
            <consortium name="WormBaseParasite"/>
        </authorList>
    </citation>
    <scope>IDENTIFICATION</scope>
</reference>
<evidence type="ECO:0000259" key="2">
    <source>
        <dbReference type="Pfam" id="PF01683"/>
    </source>
</evidence>
<evidence type="ECO:0000313" key="4">
    <source>
        <dbReference type="WBParaSite" id="PSU_v2.g6233.t1"/>
    </source>
</evidence>
<feature type="signal peptide" evidence="1">
    <location>
        <begin position="1"/>
        <end position="17"/>
    </location>
</feature>
<feature type="domain" description="EB" evidence="2">
    <location>
        <begin position="46"/>
        <end position="97"/>
    </location>
</feature>
<keyword evidence="1" id="KW-0732">Signal</keyword>
<dbReference type="AlphaFoldDB" id="A0A914Z1K4"/>
<dbReference type="Proteomes" id="UP000887577">
    <property type="component" value="Unplaced"/>
</dbReference>
<evidence type="ECO:0000256" key="1">
    <source>
        <dbReference type="SAM" id="SignalP"/>
    </source>
</evidence>
<dbReference type="Pfam" id="PF01683">
    <property type="entry name" value="EB"/>
    <property type="match status" value="1"/>
</dbReference>
<dbReference type="InterPro" id="IPR006149">
    <property type="entry name" value="EB_dom"/>
</dbReference>
<accession>A0A914Z1K4</accession>
<keyword evidence="3" id="KW-1185">Reference proteome</keyword>
<name>A0A914Z1K4_9BILA</name>
<sequence length="119" mass="12951">MKFMIILLAALFGIAFGQQRRCPANMIQLFNGVACSTDAMCYNMAPGYFCLNGYCCANSASSPSGYGSSCTYQSQCSFANSQCLNNICYCASGYDYDGYNCQGGQSGNPCHILFYFCDF</sequence>